<gene>
    <name evidence="2" type="ORF">LMG27198_13260</name>
</gene>
<name>A0A9W6LRI8_9HYPH</name>
<organism evidence="2 3">
    <name type="scientific">Methylocystis echinoides</name>
    <dbReference type="NCBI Taxonomy" id="29468"/>
    <lineage>
        <taxon>Bacteria</taxon>
        <taxon>Pseudomonadati</taxon>
        <taxon>Pseudomonadota</taxon>
        <taxon>Alphaproteobacteria</taxon>
        <taxon>Hyphomicrobiales</taxon>
        <taxon>Methylocystaceae</taxon>
        <taxon>Methylocystis</taxon>
    </lineage>
</organism>
<dbReference type="PROSITE" id="PS51197">
    <property type="entry name" value="HTH_RRF2_2"/>
    <property type="match status" value="1"/>
</dbReference>
<dbReference type="InterPro" id="IPR036388">
    <property type="entry name" value="WH-like_DNA-bd_sf"/>
</dbReference>
<dbReference type="Pfam" id="PF02082">
    <property type="entry name" value="Rrf2"/>
    <property type="match status" value="1"/>
</dbReference>
<dbReference type="GO" id="GO:0003700">
    <property type="term" value="F:DNA-binding transcription factor activity"/>
    <property type="evidence" value="ECO:0007669"/>
    <property type="project" value="TreeGrafter"/>
</dbReference>
<dbReference type="PANTHER" id="PTHR33221">
    <property type="entry name" value="WINGED HELIX-TURN-HELIX TRANSCRIPTIONAL REGULATOR, RRF2 FAMILY"/>
    <property type="match status" value="1"/>
</dbReference>
<evidence type="ECO:0000313" key="2">
    <source>
        <dbReference type="EMBL" id="GLI92334.1"/>
    </source>
</evidence>
<proteinExistence type="predicted"/>
<dbReference type="InterPro" id="IPR036390">
    <property type="entry name" value="WH_DNA-bd_sf"/>
</dbReference>
<dbReference type="EMBL" id="BSEC01000001">
    <property type="protein sequence ID" value="GLI92334.1"/>
    <property type="molecule type" value="Genomic_DNA"/>
</dbReference>
<dbReference type="PANTHER" id="PTHR33221:SF5">
    <property type="entry name" value="HTH-TYPE TRANSCRIPTIONAL REGULATOR ISCR"/>
    <property type="match status" value="1"/>
</dbReference>
<dbReference type="AlphaFoldDB" id="A0A9W6LRI8"/>
<comment type="caution">
    <text evidence="2">The sequence shown here is derived from an EMBL/GenBank/DDBJ whole genome shotgun (WGS) entry which is preliminary data.</text>
</comment>
<dbReference type="NCBIfam" id="TIGR00738">
    <property type="entry name" value="rrf2_super"/>
    <property type="match status" value="1"/>
</dbReference>
<sequence length="167" mass="18034">MSGRPDPEFPTYPTGGRCGPRLTMLSNKAKYGLKALMHITAAEGKCLASDIASANNIPRKFLDAILVELRNAGILNSRKGKGGGYHLARPAEKITVGQIIRILDGPLAPIACASRTAYQRCADCPDEDACAIRDIMLDVRDSIALILDRTTISALCNRGNREAQILR</sequence>
<dbReference type="InterPro" id="IPR030489">
    <property type="entry name" value="TR_Rrf2-type_CS"/>
</dbReference>
<dbReference type="GO" id="GO:0005829">
    <property type="term" value="C:cytosol"/>
    <property type="evidence" value="ECO:0007669"/>
    <property type="project" value="TreeGrafter"/>
</dbReference>
<dbReference type="InterPro" id="IPR000944">
    <property type="entry name" value="Tscrpt_reg_Rrf2"/>
</dbReference>
<evidence type="ECO:0000313" key="3">
    <source>
        <dbReference type="Proteomes" id="UP001144323"/>
    </source>
</evidence>
<dbReference type="SUPFAM" id="SSF46785">
    <property type="entry name" value="Winged helix' DNA-binding domain"/>
    <property type="match status" value="1"/>
</dbReference>
<accession>A0A9W6LRI8</accession>
<reference evidence="2" key="1">
    <citation type="journal article" date="2023" name="Int. J. Syst. Evol. Microbiol.">
        <title>Methylocystis iwaonis sp. nov., a type II methane-oxidizing bacterium from surface soil of a rice paddy field in Japan, and emended description of the genus Methylocystis (ex Whittenbury et al. 1970) Bowman et al. 1993.</title>
        <authorList>
            <person name="Kaise H."/>
            <person name="Sawadogo J.B."/>
            <person name="Alam M.S."/>
            <person name="Ueno C."/>
            <person name="Dianou D."/>
            <person name="Shinjo R."/>
            <person name="Asakawa S."/>
        </authorList>
    </citation>
    <scope>NUCLEOTIDE SEQUENCE</scope>
    <source>
        <strain evidence="2">LMG27198</strain>
    </source>
</reference>
<dbReference type="PROSITE" id="PS01332">
    <property type="entry name" value="HTH_RRF2_1"/>
    <property type="match status" value="1"/>
</dbReference>
<evidence type="ECO:0000256" key="1">
    <source>
        <dbReference type="ARBA" id="ARBA00023125"/>
    </source>
</evidence>
<protein>
    <submittedName>
        <fullName evidence="2">Rrf2 family transcriptional regulator</fullName>
    </submittedName>
</protein>
<keyword evidence="3" id="KW-1185">Reference proteome</keyword>
<dbReference type="GO" id="GO:0003677">
    <property type="term" value="F:DNA binding"/>
    <property type="evidence" value="ECO:0007669"/>
    <property type="project" value="UniProtKB-KW"/>
</dbReference>
<dbReference type="Gene3D" id="1.10.10.10">
    <property type="entry name" value="Winged helix-like DNA-binding domain superfamily/Winged helix DNA-binding domain"/>
    <property type="match status" value="1"/>
</dbReference>
<keyword evidence="1" id="KW-0238">DNA-binding</keyword>
<dbReference type="Proteomes" id="UP001144323">
    <property type="component" value="Unassembled WGS sequence"/>
</dbReference>